<dbReference type="PANTHER" id="PTHR14859">
    <property type="entry name" value="CALCOFLUOR WHITE HYPERSENSITIVE PROTEIN PRECURSOR"/>
    <property type="match status" value="1"/>
</dbReference>
<dbReference type="InterPro" id="IPR051916">
    <property type="entry name" value="GPI-anchor_lipid_remodeler"/>
</dbReference>
<keyword evidence="2" id="KW-0540">Nuclease</keyword>
<evidence type="ECO:0000259" key="1">
    <source>
        <dbReference type="Pfam" id="PF03372"/>
    </source>
</evidence>
<accession>A0ABS0YUJ5</accession>
<evidence type="ECO:0000313" key="3">
    <source>
        <dbReference type="Proteomes" id="UP000641025"/>
    </source>
</evidence>
<dbReference type="GO" id="GO:0004519">
    <property type="term" value="F:endonuclease activity"/>
    <property type="evidence" value="ECO:0007669"/>
    <property type="project" value="UniProtKB-KW"/>
</dbReference>
<name>A0ABS0YUJ5_9BACT</name>
<dbReference type="InterPro" id="IPR005135">
    <property type="entry name" value="Endo/exonuclease/phosphatase"/>
</dbReference>
<reference evidence="2 3" key="1">
    <citation type="submission" date="2020-12" db="EMBL/GenBank/DDBJ databases">
        <title>Geomonas sp. Red259, isolated from paddy soil.</title>
        <authorList>
            <person name="Xu Z."/>
            <person name="Zhang Z."/>
            <person name="Masuda Y."/>
            <person name="Itoh H."/>
            <person name="Senoo K."/>
        </authorList>
    </citation>
    <scope>NUCLEOTIDE SEQUENCE [LARGE SCALE GENOMIC DNA]</scope>
    <source>
        <strain evidence="2 3">Red259</strain>
    </source>
</reference>
<dbReference type="Gene3D" id="3.60.10.10">
    <property type="entry name" value="Endonuclease/exonuclease/phosphatase"/>
    <property type="match status" value="1"/>
</dbReference>
<feature type="domain" description="Endonuclease/exonuclease/phosphatase" evidence="1">
    <location>
        <begin position="11"/>
        <end position="239"/>
    </location>
</feature>
<dbReference type="Pfam" id="PF03372">
    <property type="entry name" value="Exo_endo_phos"/>
    <property type="match status" value="1"/>
</dbReference>
<keyword evidence="2" id="KW-0255">Endonuclease</keyword>
<organism evidence="2 3">
    <name type="scientific">Geomonas propionica</name>
    <dbReference type="NCBI Taxonomy" id="2798582"/>
    <lineage>
        <taxon>Bacteria</taxon>
        <taxon>Pseudomonadati</taxon>
        <taxon>Thermodesulfobacteriota</taxon>
        <taxon>Desulfuromonadia</taxon>
        <taxon>Geobacterales</taxon>
        <taxon>Geobacteraceae</taxon>
        <taxon>Geomonas</taxon>
    </lineage>
</organism>
<dbReference type="PANTHER" id="PTHR14859:SF15">
    <property type="entry name" value="ENDONUCLEASE_EXONUCLEASE_PHOSPHATASE DOMAIN-CONTAINING PROTEIN"/>
    <property type="match status" value="1"/>
</dbReference>
<sequence>MSENDGTFTVMTYNVHRLTGNDRHTSAERIAQVIDTYQPDIVALQELPGARFRPEIGGACQDLAHELALLARRDVHYQLERERWGKVVFSRFPMRLVRAGGLHPENRYRTMVPRGVLWVEIEVYGQKLQVVNTHLGLTPQERNYQAKVLTGPEWLAHPDCRPPVVLCGDFNALPSWSIHKRLRNALQDEQERLKFGHTQCTFPSNMPIVRFDHIFISPDLVVESELIPRTKLTQVASDHLPLIVKLRLACPEQERASAK</sequence>
<dbReference type="Proteomes" id="UP000641025">
    <property type="component" value="Unassembled WGS sequence"/>
</dbReference>
<dbReference type="EMBL" id="JAEMHK010000012">
    <property type="protein sequence ID" value="MBJ6801640.1"/>
    <property type="molecule type" value="Genomic_DNA"/>
</dbReference>
<dbReference type="SUPFAM" id="SSF56219">
    <property type="entry name" value="DNase I-like"/>
    <property type="match status" value="1"/>
</dbReference>
<dbReference type="InterPro" id="IPR036691">
    <property type="entry name" value="Endo/exonu/phosph_ase_sf"/>
</dbReference>
<dbReference type="RefSeq" id="WP_199396132.1">
    <property type="nucleotide sequence ID" value="NZ_JAEMHK010000012.1"/>
</dbReference>
<comment type="caution">
    <text evidence="2">The sequence shown here is derived from an EMBL/GenBank/DDBJ whole genome shotgun (WGS) entry which is preliminary data.</text>
</comment>
<evidence type="ECO:0000313" key="2">
    <source>
        <dbReference type="EMBL" id="MBJ6801640.1"/>
    </source>
</evidence>
<keyword evidence="3" id="KW-1185">Reference proteome</keyword>
<gene>
    <name evidence="2" type="ORF">JFN90_16030</name>
</gene>
<keyword evidence="2" id="KW-0378">Hydrolase</keyword>
<protein>
    <submittedName>
        <fullName evidence="2">Endonuclease/exonuclease/phosphatase family protein</fullName>
    </submittedName>
</protein>
<proteinExistence type="predicted"/>